<dbReference type="InterPro" id="IPR047263">
    <property type="entry name" value="HNL-like_cupin"/>
</dbReference>
<dbReference type="PANTHER" id="PTHR43698:SF1">
    <property type="entry name" value="BLL4564 PROTEIN"/>
    <property type="match status" value="1"/>
</dbReference>
<dbReference type="InterPro" id="IPR011051">
    <property type="entry name" value="RmlC_Cupin_sf"/>
</dbReference>
<dbReference type="SUPFAM" id="SSF69118">
    <property type="entry name" value="AhpD-like"/>
    <property type="match status" value="1"/>
</dbReference>
<dbReference type="Pfam" id="PF02627">
    <property type="entry name" value="CMD"/>
    <property type="match status" value="2"/>
</dbReference>
<name>A0ABV5ZMN2_9BACT</name>
<dbReference type="InterPro" id="IPR029032">
    <property type="entry name" value="AhpD-like"/>
</dbReference>
<feature type="domain" description="Carboxymuconolactone decarboxylase-like" evidence="2">
    <location>
        <begin position="29"/>
        <end position="92"/>
    </location>
</feature>
<dbReference type="Gene3D" id="2.60.120.10">
    <property type="entry name" value="Jelly Rolls"/>
    <property type="match status" value="1"/>
</dbReference>
<dbReference type="CDD" id="cd02233">
    <property type="entry name" value="cupin_HNL-like"/>
    <property type="match status" value="1"/>
</dbReference>
<dbReference type="RefSeq" id="WP_044249360.1">
    <property type="nucleotide sequence ID" value="NZ_JBHLZF010000002.1"/>
</dbReference>
<dbReference type="InterPro" id="IPR014710">
    <property type="entry name" value="RmlC-like_jellyroll"/>
</dbReference>
<reference evidence="4 5" key="1">
    <citation type="submission" date="2024-09" db="EMBL/GenBank/DDBJ databases">
        <authorList>
            <person name="Sun Q."/>
            <person name="Mori K."/>
        </authorList>
    </citation>
    <scope>NUCLEOTIDE SEQUENCE [LARGE SCALE GENOMIC DNA]</scope>
    <source>
        <strain evidence="4 5">ATCC 51272</strain>
    </source>
</reference>
<dbReference type="PANTHER" id="PTHR43698">
    <property type="entry name" value="RIBD C-TERMINAL DOMAIN CONTAINING PROTEIN"/>
    <property type="match status" value="1"/>
</dbReference>
<evidence type="ECO:0000313" key="5">
    <source>
        <dbReference type="Proteomes" id="UP001589688"/>
    </source>
</evidence>
<protein>
    <submittedName>
        <fullName evidence="4">Carboxymuconolactone decarboxylase family protein</fullName>
    </submittedName>
</protein>
<keyword evidence="1" id="KW-0732">Signal</keyword>
<dbReference type="Pfam" id="PF07883">
    <property type="entry name" value="Cupin_2"/>
    <property type="match status" value="1"/>
</dbReference>
<comment type="caution">
    <text evidence="4">The sequence shown here is derived from an EMBL/GenBank/DDBJ whole genome shotgun (WGS) entry which is preliminary data.</text>
</comment>
<gene>
    <name evidence="4" type="ORF">ACFFK8_10425</name>
</gene>
<dbReference type="EMBL" id="JBHLZF010000002">
    <property type="protein sequence ID" value="MFB9898190.1"/>
    <property type="molecule type" value="Genomic_DNA"/>
</dbReference>
<sequence>MKKTIITLMLLLVAGMAFAQKNHKMETKYLSARQLHLATLASLEAQGDMTRLETAVAEALEAKVTVNEIKEAFSQLYAYTGFPRSLNALGVLSKVLETRKAEGKKDNEGKAWERPKEWDDAKAALALGVKNQTELSGRPFNYDFCPQNDHYLKAHLFGDIFAGNQLSNADREIVTVAALASLKGVAPQLAAHKAGAVNMGNSREAVDELMAYLSAQGLSQCDNAADANAGPWPKGNPNTAYAKYFIGESHLAGMTPKNLTADEKTVLPMSNVTFEPGCRNNWHVHHGAHQILICVSGKGWYQEWGKAPIALHAGDVIDIPEGVKHWHGAQKDSWFQHIAMHVKTADEVSNEWLEAVSDEVYNNLK</sequence>
<evidence type="ECO:0000256" key="1">
    <source>
        <dbReference type="SAM" id="SignalP"/>
    </source>
</evidence>
<dbReference type="InterPro" id="IPR003779">
    <property type="entry name" value="CMD-like"/>
</dbReference>
<evidence type="ECO:0000313" key="4">
    <source>
        <dbReference type="EMBL" id="MFB9898190.1"/>
    </source>
</evidence>
<dbReference type="Gene3D" id="1.20.1290.10">
    <property type="entry name" value="AhpD-like"/>
    <property type="match status" value="1"/>
</dbReference>
<feature type="domain" description="Carboxymuconolactone decarboxylase-like" evidence="2">
    <location>
        <begin position="147"/>
        <end position="211"/>
    </location>
</feature>
<feature type="chain" id="PRO_5045494590" evidence="1">
    <location>
        <begin position="20"/>
        <end position="365"/>
    </location>
</feature>
<dbReference type="Proteomes" id="UP001589688">
    <property type="component" value="Unassembled WGS sequence"/>
</dbReference>
<organism evidence="4 5">
    <name type="scientific">Hallella seregens ATCC 51272</name>
    <dbReference type="NCBI Taxonomy" id="1336250"/>
    <lineage>
        <taxon>Bacteria</taxon>
        <taxon>Pseudomonadati</taxon>
        <taxon>Bacteroidota</taxon>
        <taxon>Bacteroidia</taxon>
        <taxon>Bacteroidales</taxon>
        <taxon>Prevotellaceae</taxon>
        <taxon>Hallella</taxon>
    </lineage>
</organism>
<dbReference type="SUPFAM" id="SSF51182">
    <property type="entry name" value="RmlC-like cupins"/>
    <property type="match status" value="1"/>
</dbReference>
<feature type="signal peptide" evidence="1">
    <location>
        <begin position="1"/>
        <end position="19"/>
    </location>
</feature>
<dbReference type="InterPro" id="IPR013096">
    <property type="entry name" value="Cupin_2"/>
</dbReference>
<evidence type="ECO:0000259" key="2">
    <source>
        <dbReference type="Pfam" id="PF02627"/>
    </source>
</evidence>
<feature type="domain" description="Cupin type-2" evidence="3">
    <location>
        <begin position="272"/>
        <end position="331"/>
    </location>
</feature>
<proteinExistence type="predicted"/>
<keyword evidence="5" id="KW-1185">Reference proteome</keyword>
<evidence type="ECO:0000259" key="3">
    <source>
        <dbReference type="Pfam" id="PF07883"/>
    </source>
</evidence>
<accession>A0ABV5ZMN2</accession>